<accession>M2R8Y5</accession>
<proteinExistence type="predicted"/>
<dbReference type="GO" id="GO:0005739">
    <property type="term" value="C:mitochondrion"/>
    <property type="evidence" value="ECO:0007669"/>
    <property type="project" value="UniProtKB-SubCell"/>
</dbReference>
<evidence type="ECO:0000256" key="5">
    <source>
        <dbReference type="SAM" id="MobiDB-lite"/>
    </source>
</evidence>
<dbReference type="InterPro" id="IPR040153">
    <property type="entry name" value="Rcf2"/>
</dbReference>
<dbReference type="EMBL" id="KB445792">
    <property type="protein sequence ID" value="EMD40870.1"/>
    <property type="molecule type" value="Genomic_DNA"/>
</dbReference>
<evidence type="ECO:0000313" key="9">
    <source>
        <dbReference type="Proteomes" id="UP000016930"/>
    </source>
</evidence>
<comment type="subcellular location">
    <subcellularLocation>
        <location evidence="1">Mitochondrion</location>
    </subcellularLocation>
</comment>
<keyword evidence="3 6" id="KW-1133">Transmembrane helix</keyword>
<feature type="transmembrane region" description="Helical" evidence="6">
    <location>
        <begin position="123"/>
        <end position="142"/>
    </location>
</feature>
<feature type="transmembrane region" description="Helical" evidence="6">
    <location>
        <begin position="55"/>
        <end position="74"/>
    </location>
</feature>
<reference evidence="8 9" key="1">
    <citation type="journal article" date="2012" name="Proc. Natl. Acad. Sci. U.S.A.">
        <title>Comparative genomics of Ceriporiopsis subvermispora and Phanerochaete chrysosporium provide insight into selective ligninolysis.</title>
        <authorList>
            <person name="Fernandez-Fueyo E."/>
            <person name="Ruiz-Duenas F.J."/>
            <person name="Ferreira P."/>
            <person name="Floudas D."/>
            <person name="Hibbett D.S."/>
            <person name="Canessa P."/>
            <person name="Larrondo L.F."/>
            <person name="James T.Y."/>
            <person name="Seelenfreund D."/>
            <person name="Lobos S."/>
            <person name="Polanco R."/>
            <person name="Tello M."/>
            <person name="Honda Y."/>
            <person name="Watanabe T."/>
            <person name="Watanabe T."/>
            <person name="Ryu J.S."/>
            <person name="Kubicek C.P."/>
            <person name="Schmoll M."/>
            <person name="Gaskell J."/>
            <person name="Hammel K.E."/>
            <person name="St John F.J."/>
            <person name="Vanden Wymelenberg A."/>
            <person name="Sabat G."/>
            <person name="Splinter BonDurant S."/>
            <person name="Syed K."/>
            <person name="Yadav J.S."/>
            <person name="Doddapaneni H."/>
            <person name="Subramanian V."/>
            <person name="Lavin J.L."/>
            <person name="Oguiza J.A."/>
            <person name="Perez G."/>
            <person name="Pisabarro A.G."/>
            <person name="Ramirez L."/>
            <person name="Santoyo F."/>
            <person name="Master E."/>
            <person name="Coutinho P.M."/>
            <person name="Henrissat B."/>
            <person name="Lombard V."/>
            <person name="Magnuson J.K."/>
            <person name="Kuees U."/>
            <person name="Hori C."/>
            <person name="Igarashi K."/>
            <person name="Samejima M."/>
            <person name="Held B.W."/>
            <person name="Barry K.W."/>
            <person name="LaButti K.M."/>
            <person name="Lapidus A."/>
            <person name="Lindquist E.A."/>
            <person name="Lucas S.M."/>
            <person name="Riley R."/>
            <person name="Salamov A.A."/>
            <person name="Hoffmeister D."/>
            <person name="Schwenk D."/>
            <person name="Hadar Y."/>
            <person name="Yarden O."/>
            <person name="de Vries R.P."/>
            <person name="Wiebenga A."/>
            <person name="Stenlid J."/>
            <person name="Eastwood D."/>
            <person name="Grigoriev I.V."/>
            <person name="Berka R.M."/>
            <person name="Blanchette R.A."/>
            <person name="Kersten P."/>
            <person name="Martinez A.T."/>
            <person name="Vicuna R."/>
            <person name="Cullen D."/>
        </authorList>
    </citation>
    <scope>NUCLEOTIDE SEQUENCE [LARGE SCALE GENOMIC DNA]</scope>
    <source>
        <strain evidence="8 9">B</strain>
    </source>
</reference>
<dbReference type="STRING" id="914234.M2R8Y5"/>
<evidence type="ECO:0000256" key="1">
    <source>
        <dbReference type="ARBA" id="ARBA00004173"/>
    </source>
</evidence>
<protein>
    <recommendedName>
        <fullName evidence="7">HIG1 domain-containing protein</fullName>
    </recommendedName>
</protein>
<evidence type="ECO:0000256" key="6">
    <source>
        <dbReference type="SAM" id="Phobius"/>
    </source>
</evidence>
<evidence type="ECO:0000256" key="3">
    <source>
        <dbReference type="ARBA" id="ARBA00022989"/>
    </source>
</evidence>
<dbReference type="GO" id="GO:0033617">
    <property type="term" value="P:mitochondrial respiratory chain complex IV assembly"/>
    <property type="evidence" value="ECO:0007669"/>
    <property type="project" value="TreeGrafter"/>
</dbReference>
<keyword evidence="4 6" id="KW-0472">Membrane</keyword>
<dbReference type="OrthoDB" id="1915122at2759"/>
<evidence type="ECO:0000256" key="2">
    <source>
        <dbReference type="ARBA" id="ARBA00022692"/>
    </source>
</evidence>
<feature type="transmembrane region" description="Helical" evidence="6">
    <location>
        <begin position="21"/>
        <end position="43"/>
    </location>
</feature>
<evidence type="ECO:0000259" key="7">
    <source>
        <dbReference type="PROSITE" id="PS51503"/>
    </source>
</evidence>
<dbReference type="PROSITE" id="PS51503">
    <property type="entry name" value="HIG1"/>
    <property type="match status" value="1"/>
</dbReference>
<dbReference type="PANTHER" id="PTHR28018:SF3">
    <property type="entry name" value="RESPIRATORY SUPERCOMPLEX FACTOR 2, MITOCHONDRIAL"/>
    <property type="match status" value="1"/>
</dbReference>
<dbReference type="Proteomes" id="UP000016930">
    <property type="component" value="Unassembled WGS sequence"/>
</dbReference>
<keyword evidence="9" id="KW-1185">Reference proteome</keyword>
<feature type="region of interest" description="Disordered" evidence="5">
    <location>
        <begin position="181"/>
        <end position="215"/>
    </location>
</feature>
<dbReference type="InterPro" id="IPR007667">
    <property type="entry name" value="Hypoxia_induced_domain"/>
</dbReference>
<dbReference type="AlphaFoldDB" id="M2R8Y5"/>
<feature type="domain" description="HIG1" evidence="7">
    <location>
        <begin position="95"/>
        <end position="186"/>
    </location>
</feature>
<evidence type="ECO:0000256" key="4">
    <source>
        <dbReference type="ARBA" id="ARBA00023136"/>
    </source>
</evidence>
<feature type="transmembrane region" description="Helical" evidence="6">
    <location>
        <begin position="154"/>
        <end position="174"/>
    </location>
</feature>
<evidence type="ECO:0000313" key="8">
    <source>
        <dbReference type="EMBL" id="EMD40870.1"/>
    </source>
</evidence>
<dbReference type="Pfam" id="PF04588">
    <property type="entry name" value="HIG_1_N"/>
    <property type="match status" value="1"/>
</dbReference>
<gene>
    <name evidence="8" type="ORF">CERSUDRAFT_111449</name>
</gene>
<sequence>MERPKSQTASQDQRELQQRATLFGGLQGFLGGLAVSVPGSYILHRRWPAYRALTPALKTLGVIIVTVPSFAICAERAAHRFEREQWTGVGKEELDSLEQRERRRWESLSLGQKAQDVVARHEYGFIGGAWAVSVVTAFSIIMRNPYQTVPQKVVQARMWAQGLTIGILIAAGALTHSRHMKETDDVGRRHLPPDHSWKDILDAEEKARKEGGSAP</sequence>
<dbReference type="PANTHER" id="PTHR28018">
    <property type="entry name" value="RESPIRATORY SUPERCOMPLEX FACTOR 2, MITOCHONDRIAL"/>
    <property type="match status" value="1"/>
</dbReference>
<name>M2R8Y5_CERS8</name>
<keyword evidence="2 6" id="KW-0812">Transmembrane</keyword>
<organism evidence="8 9">
    <name type="scientific">Ceriporiopsis subvermispora (strain B)</name>
    <name type="common">White-rot fungus</name>
    <name type="synonym">Gelatoporia subvermispora</name>
    <dbReference type="NCBI Taxonomy" id="914234"/>
    <lineage>
        <taxon>Eukaryota</taxon>
        <taxon>Fungi</taxon>
        <taxon>Dikarya</taxon>
        <taxon>Basidiomycota</taxon>
        <taxon>Agaricomycotina</taxon>
        <taxon>Agaricomycetes</taxon>
        <taxon>Polyporales</taxon>
        <taxon>Gelatoporiaceae</taxon>
        <taxon>Gelatoporia</taxon>
    </lineage>
</organism>
<dbReference type="HOGENOM" id="CLU_079101_1_0_1"/>